<feature type="chain" id="PRO_5046497891" evidence="2">
    <location>
        <begin position="24"/>
        <end position="294"/>
    </location>
</feature>
<keyword evidence="2" id="KW-0732">Signal</keyword>
<dbReference type="SUPFAM" id="SSF56925">
    <property type="entry name" value="OMPA-like"/>
    <property type="match status" value="1"/>
</dbReference>
<dbReference type="PANTHER" id="PTHR34001">
    <property type="entry name" value="BLL7405 PROTEIN"/>
    <property type="match status" value="1"/>
</dbReference>
<dbReference type="InterPro" id="IPR051692">
    <property type="entry name" value="OMP-like"/>
</dbReference>
<feature type="signal peptide" evidence="2">
    <location>
        <begin position="1"/>
        <end position="23"/>
    </location>
</feature>
<evidence type="ECO:0000313" key="3">
    <source>
        <dbReference type="EMBL" id="GAA3701392.1"/>
    </source>
</evidence>
<sequence>MFKLSAGLVGLASVAMIASPAFAQETTEDRPFSGIYVGAAGGYDVQPNDVGSSVLFDRNLDGRFGDTVLSGNPAGNAFGAGGFCNGRAVNTAAGTATAGRGPQNGGLGCRNDKDGWAYYGRVGFDTQRGNIVVGAVGEFGKTEINDSVSAFSGTPANYVMTRSVKWESSIRGRAGYAADTTLFYGTFGAGYARIDRSFSSSQSTNTFTGRGDRNQWGILGGGGIEQKLGRNFSVGMEYMYHQYQDNDYRVRVAGPAGTPFTNATNGGTATGTDLRRSDDKFRWHSLRATAAFRF</sequence>
<dbReference type="InterPro" id="IPR011250">
    <property type="entry name" value="OMP/PagP_B-barrel"/>
</dbReference>
<dbReference type="Proteomes" id="UP001500523">
    <property type="component" value="Unassembled WGS sequence"/>
</dbReference>
<gene>
    <name evidence="3" type="ORF">GCM10022268_09140</name>
</gene>
<name>A0ABP7D9F6_9SPHN</name>
<organism evidence="3 4">
    <name type="scientific">Sphingomonas cynarae</name>
    <dbReference type="NCBI Taxonomy" id="930197"/>
    <lineage>
        <taxon>Bacteria</taxon>
        <taxon>Pseudomonadati</taxon>
        <taxon>Pseudomonadota</taxon>
        <taxon>Alphaproteobacteria</taxon>
        <taxon>Sphingomonadales</taxon>
        <taxon>Sphingomonadaceae</taxon>
        <taxon>Sphingomonas</taxon>
    </lineage>
</organism>
<dbReference type="PANTHER" id="PTHR34001:SF3">
    <property type="entry name" value="BLL7405 PROTEIN"/>
    <property type="match status" value="1"/>
</dbReference>
<dbReference type="RefSeq" id="WP_344692209.1">
    <property type="nucleotide sequence ID" value="NZ_BAABBF010000002.1"/>
</dbReference>
<evidence type="ECO:0000256" key="2">
    <source>
        <dbReference type="SAM" id="SignalP"/>
    </source>
</evidence>
<proteinExistence type="inferred from homology"/>
<comment type="similarity">
    <text evidence="1">Belongs to the Omp25/RopB family.</text>
</comment>
<accession>A0ABP7D9F6</accession>
<reference evidence="4" key="1">
    <citation type="journal article" date="2019" name="Int. J. Syst. Evol. Microbiol.">
        <title>The Global Catalogue of Microorganisms (GCM) 10K type strain sequencing project: providing services to taxonomists for standard genome sequencing and annotation.</title>
        <authorList>
            <consortium name="The Broad Institute Genomics Platform"/>
            <consortium name="The Broad Institute Genome Sequencing Center for Infectious Disease"/>
            <person name="Wu L."/>
            <person name="Ma J."/>
        </authorList>
    </citation>
    <scope>NUCLEOTIDE SEQUENCE [LARGE SCALE GENOMIC DNA]</scope>
    <source>
        <strain evidence="4">JCM 17498</strain>
    </source>
</reference>
<comment type="caution">
    <text evidence="3">The sequence shown here is derived from an EMBL/GenBank/DDBJ whole genome shotgun (WGS) entry which is preliminary data.</text>
</comment>
<protein>
    <submittedName>
        <fullName evidence="3">Outer membrane beta-barrel protein</fullName>
    </submittedName>
</protein>
<dbReference type="EMBL" id="BAABBF010000002">
    <property type="protein sequence ID" value="GAA3701392.1"/>
    <property type="molecule type" value="Genomic_DNA"/>
</dbReference>
<evidence type="ECO:0000313" key="4">
    <source>
        <dbReference type="Proteomes" id="UP001500523"/>
    </source>
</evidence>
<dbReference type="Gene3D" id="2.40.160.20">
    <property type="match status" value="1"/>
</dbReference>
<evidence type="ECO:0000256" key="1">
    <source>
        <dbReference type="ARBA" id="ARBA00038306"/>
    </source>
</evidence>
<keyword evidence="4" id="KW-1185">Reference proteome</keyword>